<accession>A0A2W5THZ5</accession>
<evidence type="ECO:0000313" key="2">
    <source>
        <dbReference type="Proteomes" id="UP000249061"/>
    </source>
</evidence>
<dbReference type="Proteomes" id="UP000249061">
    <property type="component" value="Unassembled WGS sequence"/>
</dbReference>
<reference evidence="1 2" key="1">
    <citation type="submission" date="2017-08" db="EMBL/GenBank/DDBJ databases">
        <title>Infants hospitalized years apart are colonized by the same room-sourced microbial strains.</title>
        <authorList>
            <person name="Brooks B."/>
            <person name="Olm M.R."/>
            <person name="Firek B.A."/>
            <person name="Baker R."/>
            <person name="Thomas B.C."/>
            <person name="Morowitz M.J."/>
            <person name="Banfield J.F."/>
        </authorList>
    </citation>
    <scope>NUCLEOTIDE SEQUENCE [LARGE SCALE GENOMIC DNA]</scope>
    <source>
        <strain evidence="1">S2_003_000_R2_14</strain>
    </source>
</reference>
<dbReference type="AlphaFoldDB" id="A0A2W5THZ5"/>
<comment type="caution">
    <text evidence="1">The sequence shown here is derived from an EMBL/GenBank/DDBJ whole genome shotgun (WGS) entry which is preliminary data.</text>
</comment>
<sequence length="61" mass="6378">MVAEGSVGVGAECQLSSLGNPTRPHVQVERCLCAVMALIVSFQPTRLLTASPCKSSCAFEP</sequence>
<protein>
    <submittedName>
        <fullName evidence="1">Uncharacterized protein</fullName>
    </submittedName>
</protein>
<evidence type="ECO:0000313" key="1">
    <source>
        <dbReference type="EMBL" id="PZR12276.1"/>
    </source>
</evidence>
<proteinExistence type="predicted"/>
<organism evidence="1 2">
    <name type="scientific">Archangium gephyra</name>
    <dbReference type="NCBI Taxonomy" id="48"/>
    <lineage>
        <taxon>Bacteria</taxon>
        <taxon>Pseudomonadati</taxon>
        <taxon>Myxococcota</taxon>
        <taxon>Myxococcia</taxon>
        <taxon>Myxococcales</taxon>
        <taxon>Cystobacterineae</taxon>
        <taxon>Archangiaceae</taxon>
        <taxon>Archangium</taxon>
    </lineage>
</organism>
<dbReference type="EMBL" id="QFQP01000012">
    <property type="protein sequence ID" value="PZR12276.1"/>
    <property type="molecule type" value="Genomic_DNA"/>
</dbReference>
<gene>
    <name evidence="1" type="ORF">DI536_15335</name>
</gene>
<name>A0A2W5THZ5_9BACT</name>